<protein>
    <submittedName>
        <fullName evidence="2">Uncharacterized protein</fullName>
    </submittedName>
</protein>
<evidence type="ECO:0000313" key="3">
    <source>
        <dbReference type="Proteomes" id="UP000199181"/>
    </source>
</evidence>
<keyword evidence="3" id="KW-1185">Reference proteome</keyword>
<reference evidence="3" key="1">
    <citation type="submission" date="2016-10" db="EMBL/GenBank/DDBJ databases">
        <authorList>
            <person name="Varghese N."/>
            <person name="Submissions S."/>
        </authorList>
    </citation>
    <scope>NUCLEOTIDE SEQUENCE [LARGE SCALE GENOMIC DNA]</scope>
    <source>
        <strain evidence="3">DSM 16858</strain>
    </source>
</reference>
<accession>A0A1I0L1B2</accession>
<feature type="region of interest" description="Disordered" evidence="1">
    <location>
        <begin position="208"/>
        <end position="238"/>
    </location>
</feature>
<proteinExistence type="predicted"/>
<evidence type="ECO:0000256" key="1">
    <source>
        <dbReference type="SAM" id="MobiDB-lite"/>
    </source>
</evidence>
<evidence type="ECO:0000313" key="2">
    <source>
        <dbReference type="EMBL" id="SEU32215.1"/>
    </source>
</evidence>
<feature type="compositionally biased region" description="Basic and acidic residues" evidence="1">
    <location>
        <begin position="221"/>
        <end position="238"/>
    </location>
</feature>
<gene>
    <name evidence="2" type="ORF">SAMN05443639_116164</name>
</gene>
<organism evidence="2 3">
    <name type="scientific">Stigmatella erecta</name>
    <dbReference type="NCBI Taxonomy" id="83460"/>
    <lineage>
        <taxon>Bacteria</taxon>
        <taxon>Pseudomonadati</taxon>
        <taxon>Myxococcota</taxon>
        <taxon>Myxococcia</taxon>
        <taxon>Myxococcales</taxon>
        <taxon>Cystobacterineae</taxon>
        <taxon>Archangiaceae</taxon>
        <taxon>Stigmatella</taxon>
    </lineage>
</organism>
<name>A0A1I0L1B2_9BACT</name>
<dbReference type="AlphaFoldDB" id="A0A1I0L1B2"/>
<dbReference type="EMBL" id="FOIJ01000016">
    <property type="protein sequence ID" value="SEU32215.1"/>
    <property type="molecule type" value="Genomic_DNA"/>
</dbReference>
<sequence>MPSSLNAQWCLFSAASRHLIVPWYDPLAKDAHRRLSAFAATHMLERWLASHRLALQKIDESLEGERPVPSSFARGPYTEALKKRLADAFQRGVLVALEAPSTPSTAVDGSRVTLTLEWASDVVEQLSQDVWILVSKGNTVIQRFPLSTAHREDGLARLSAGEWGSQETLTVVAQRGDTTLVLLRHQRAGDLAGTLVWEHSLEELLTARDEPSPPIHSSIRRAPEDTRAERDSGDIQEI</sequence>
<dbReference type="Proteomes" id="UP000199181">
    <property type="component" value="Unassembled WGS sequence"/>
</dbReference>